<feature type="region of interest" description="Disordered" evidence="1">
    <location>
        <begin position="177"/>
        <end position="282"/>
    </location>
</feature>
<feature type="region of interest" description="Disordered" evidence="1">
    <location>
        <begin position="67"/>
        <end position="103"/>
    </location>
</feature>
<feature type="non-terminal residue" evidence="2">
    <location>
        <position position="1"/>
    </location>
</feature>
<protein>
    <submittedName>
        <fullName evidence="2">Uncharacterized protein</fullName>
    </submittedName>
</protein>
<organism evidence="2 3">
    <name type="scientific">Thalassiosira oceanica</name>
    <name type="common">Marine diatom</name>
    <dbReference type="NCBI Taxonomy" id="159749"/>
    <lineage>
        <taxon>Eukaryota</taxon>
        <taxon>Sar</taxon>
        <taxon>Stramenopiles</taxon>
        <taxon>Ochrophyta</taxon>
        <taxon>Bacillariophyta</taxon>
        <taxon>Coscinodiscophyceae</taxon>
        <taxon>Thalassiosirophycidae</taxon>
        <taxon>Thalassiosirales</taxon>
        <taxon>Thalassiosiraceae</taxon>
        <taxon>Thalassiosira</taxon>
    </lineage>
</organism>
<sequence length="282" mass="31075">IAVPDLLRKWLYREPSARGARNGPRKGQGRPAKRVFVENLTAASVRKCTLCRQNATRGADLDRVVRTNSTVSSESDQKQLPGKLSPSSTSCSRSTNSGTFKSARSPGELALFALRRRHDSWKAPAEAKKKSRLPLLKAGRRVAQRPPQLCSPEYDVGGGGSNTRGILRRRLGRHAAAGSVVHKDQRSSPGASCVASVLGRARASHSRASPEGERPRPPEGRMEEREDETSPHTTRWDGRGRPEEATRPGRDLLVRPAERERARRASGPVRRMQGCDEDGWRE</sequence>
<name>K0TK15_THAOC</name>
<reference evidence="2 3" key="1">
    <citation type="journal article" date="2012" name="Genome Biol.">
        <title>Genome and low-iron response of an oceanic diatom adapted to chronic iron limitation.</title>
        <authorList>
            <person name="Lommer M."/>
            <person name="Specht M."/>
            <person name="Roy A.S."/>
            <person name="Kraemer L."/>
            <person name="Andreson R."/>
            <person name="Gutowska M.A."/>
            <person name="Wolf J."/>
            <person name="Bergner S.V."/>
            <person name="Schilhabel M.B."/>
            <person name="Klostermeier U.C."/>
            <person name="Beiko R.G."/>
            <person name="Rosenstiel P."/>
            <person name="Hippler M."/>
            <person name="Laroche J."/>
        </authorList>
    </citation>
    <scope>NUCLEOTIDE SEQUENCE [LARGE SCALE GENOMIC DNA]</scope>
    <source>
        <strain evidence="2 3">CCMP1005</strain>
    </source>
</reference>
<accession>K0TK15</accession>
<keyword evidence="3" id="KW-1185">Reference proteome</keyword>
<proteinExistence type="predicted"/>
<dbReference type="AlphaFoldDB" id="K0TK15"/>
<evidence type="ECO:0000313" key="2">
    <source>
        <dbReference type="EMBL" id="EJK77559.1"/>
    </source>
</evidence>
<evidence type="ECO:0000313" key="3">
    <source>
        <dbReference type="Proteomes" id="UP000266841"/>
    </source>
</evidence>
<gene>
    <name evidence="2" type="ORF">THAOC_00602</name>
</gene>
<feature type="compositionally biased region" description="Low complexity" evidence="1">
    <location>
        <begin position="85"/>
        <end position="99"/>
    </location>
</feature>
<comment type="caution">
    <text evidence="2">The sequence shown here is derived from an EMBL/GenBank/DDBJ whole genome shotgun (WGS) entry which is preliminary data.</text>
</comment>
<dbReference type="Proteomes" id="UP000266841">
    <property type="component" value="Unassembled WGS sequence"/>
</dbReference>
<evidence type="ECO:0000256" key="1">
    <source>
        <dbReference type="SAM" id="MobiDB-lite"/>
    </source>
</evidence>
<dbReference type="EMBL" id="AGNL01000717">
    <property type="protein sequence ID" value="EJK77559.1"/>
    <property type="molecule type" value="Genomic_DNA"/>
</dbReference>
<feature type="compositionally biased region" description="Basic and acidic residues" evidence="1">
    <location>
        <begin position="208"/>
        <end position="263"/>
    </location>
</feature>